<dbReference type="EMBL" id="UINC01096488">
    <property type="protein sequence ID" value="SVC53412.1"/>
    <property type="molecule type" value="Genomic_DNA"/>
</dbReference>
<evidence type="ECO:0000313" key="1">
    <source>
        <dbReference type="EMBL" id="SVC53412.1"/>
    </source>
</evidence>
<reference evidence="1" key="1">
    <citation type="submission" date="2018-05" db="EMBL/GenBank/DDBJ databases">
        <authorList>
            <person name="Lanie J.A."/>
            <person name="Ng W.-L."/>
            <person name="Kazmierczak K.M."/>
            <person name="Andrzejewski T.M."/>
            <person name="Davidsen T.M."/>
            <person name="Wayne K.J."/>
            <person name="Tettelin H."/>
            <person name="Glass J.I."/>
            <person name="Rusch D."/>
            <person name="Podicherti R."/>
            <person name="Tsui H.-C.T."/>
            <person name="Winkler M.E."/>
        </authorList>
    </citation>
    <scope>NUCLEOTIDE SEQUENCE</scope>
</reference>
<feature type="non-terminal residue" evidence="1">
    <location>
        <position position="247"/>
    </location>
</feature>
<dbReference type="Gene3D" id="2.115.10.20">
    <property type="entry name" value="Glycosyl hydrolase domain, family 43"/>
    <property type="match status" value="1"/>
</dbReference>
<accession>A0A382N136</accession>
<dbReference type="InterPro" id="IPR023296">
    <property type="entry name" value="Glyco_hydro_beta-prop_sf"/>
</dbReference>
<organism evidence="1">
    <name type="scientific">marine metagenome</name>
    <dbReference type="NCBI Taxonomy" id="408172"/>
    <lineage>
        <taxon>unclassified sequences</taxon>
        <taxon>metagenomes</taxon>
        <taxon>ecological metagenomes</taxon>
    </lineage>
</organism>
<dbReference type="SUPFAM" id="SSF75005">
    <property type="entry name" value="Arabinanase/levansucrase/invertase"/>
    <property type="match status" value="1"/>
</dbReference>
<dbReference type="AlphaFoldDB" id="A0A382N136"/>
<protein>
    <recommendedName>
        <fullName evidence="2">Sialidase domain-containing protein</fullName>
    </recommendedName>
</protein>
<proteinExistence type="predicted"/>
<name>A0A382N136_9ZZZZ</name>
<sequence length="247" mass="28049">MIIDNGSPKVSLNEVVLFPFDDFSIPFTDGLRLHLLQNNNAGFNREIVLKTGDPGSPDSRLVVYYGTVRKVGDELWMWYLGQGEENIWHQRVCLAKSKDGYNWERPKLGLVDYQGSRDNNLVDLLGGEHHVQSCVVFYDPDDPDPNRKFKMAFQSSKYNHAMAVAFSKDGLRWTESTQNPVGYGFEIGGGAKLNGCYHLSGQGFNSHFPQSRQLEIRASYDFENWTKSSCLGYRRDGVPPRPNLPDY</sequence>
<evidence type="ECO:0008006" key="2">
    <source>
        <dbReference type="Google" id="ProtNLM"/>
    </source>
</evidence>
<gene>
    <name evidence="1" type="ORF">METZ01_LOCUS306266</name>
</gene>